<protein>
    <submittedName>
        <fullName evidence="1">Uncharacterized protein</fullName>
    </submittedName>
</protein>
<geneLocation type="mitochondrion" evidence="1"/>
<name>A0A101LZ40_PICGL</name>
<proteinExistence type="predicted"/>
<comment type="caution">
    <text evidence="1">The sequence shown here is derived from an EMBL/GenBank/DDBJ whole genome shotgun (WGS) entry which is preliminary data.</text>
</comment>
<evidence type="ECO:0000313" key="1">
    <source>
        <dbReference type="EMBL" id="KUM48011.1"/>
    </source>
</evidence>
<sequence>MKQRIPVKSFAANKAYPVLSTTSAGSIKNQSEFPILRTRSTTPGIVLRAGTITRNELSIFSMKHWSFFV</sequence>
<accession>A0A101LZ40</accession>
<dbReference type="EMBL" id="LKAM01000006">
    <property type="protein sequence ID" value="KUM48011.1"/>
    <property type="molecule type" value="Genomic_DNA"/>
</dbReference>
<reference evidence="1" key="1">
    <citation type="journal article" date="2015" name="Genome Biol. Evol.">
        <title>Organellar Genomes of White Spruce (Picea glauca): Assembly and Annotation.</title>
        <authorList>
            <person name="Jackman S.D."/>
            <person name="Warren R.L."/>
            <person name="Gibb E.A."/>
            <person name="Vandervalk B.P."/>
            <person name="Mohamadi H."/>
            <person name="Chu J."/>
            <person name="Raymond A."/>
            <person name="Pleasance S."/>
            <person name="Coope R."/>
            <person name="Wildung M.R."/>
            <person name="Ritland C.E."/>
            <person name="Bousquet J."/>
            <person name="Jones S.J."/>
            <person name="Bohlmann J."/>
            <person name="Birol I."/>
        </authorList>
    </citation>
    <scope>NUCLEOTIDE SEQUENCE [LARGE SCALE GENOMIC DNA]</scope>
    <source>
        <tissue evidence="1">Flushing bud</tissue>
    </source>
</reference>
<organism evidence="1">
    <name type="scientific">Picea glauca</name>
    <name type="common">White spruce</name>
    <name type="synonym">Pinus glauca</name>
    <dbReference type="NCBI Taxonomy" id="3330"/>
    <lineage>
        <taxon>Eukaryota</taxon>
        <taxon>Viridiplantae</taxon>
        <taxon>Streptophyta</taxon>
        <taxon>Embryophyta</taxon>
        <taxon>Tracheophyta</taxon>
        <taxon>Spermatophyta</taxon>
        <taxon>Pinopsida</taxon>
        <taxon>Pinidae</taxon>
        <taxon>Conifers I</taxon>
        <taxon>Pinales</taxon>
        <taxon>Pinaceae</taxon>
        <taxon>Picea</taxon>
    </lineage>
</organism>
<dbReference type="AlphaFoldDB" id="A0A101LZ40"/>
<keyword evidence="1" id="KW-0496">Mitochondrion</keyword>
<gene>
    <name evidence="1" type="ORF">ABT39_MTgene5006</name>
</gene>